<comment type="caution">
    <text evidence="6">The sequence shown here is derived from an EMBL/GenBank/DDBJ whole genome shotgun (WGS) entry which is preliminary data.</text>
</comment>
<dbReference type="RefSeq" id="WP_065146883.1">
    <property type="nucleotide sequence ID" value="NZ_LZLS01000219.1"/>
</dbReference>
<organism evidence="6 7">
    <name type="scientific">Mycobacterium asiaticum</name>
    <dbReference type="NCBI Taxonomy" id="1790"/>
    <lineage>
        <taxon>Bacteria</taxon>
        <taxon>Bacillati</taxon>
        <taxon>Actinomycetota</taxon>
        <taxon>Actinomycetes</taxon>
        <taxon>Mycobacteriales</taxon>
        <taxon>Mycobacteriaceae</taxon>
        <taxon>Mycobacterium</taxon>
    </lineage>
</organism>
<keyword evidence="1" id="KW-0805">Transcription regulation</keyword>
<dbReference type="AlphaFoldDB" id="A0A1A3NHU9"/>
<evidence type="ECO:0000259" key="5">
    <source>
        <dbReference type="PROSITE" id="PS50977"/>
    </source>
</evidence>
<dbReference type="InterPro" id="IPR050109">
    <property type="entry name" value="HTH-type_TetR-like_transc_reg"/>
</dbReference>
<dbReference type="OrthoDB" id="9796019at2"/>
<evidence type="ECO:0000313" key="7">
    <source>
        <dbReference type="Proteomes" id="UP000093928"/>
    </source>
</evidence>
<evidence type="ECO:0000256" key="3">
    <source>
        <dbReference type="ARBA" id="ARBA00023163"/>
    </source>
</evidence>
<evidence type="ECO:0000256" key="2">
    <source>
        <dbReference type="ARBA" id="ARBA00023125"/>
    </source>
</evidence>
<dbReference type="InterPro" id="IPR011075">
    <property type="entry name" value="TetR_C"/>
</dbReference>
<dbReference type="PANTHER" id="PTHR30055">
    <property type="entry name" value="HTH-TYPE TRANSCRIPTIONAL REGULATOR RUTR"/>
    <property type="match status" value="1"/>
</dbReference>
<sequence>MRPSRSKETSLRAVPADVRAKVMPAVLDELARWGVERFSIEALAERHRLDVAMIYQYWGDRQHLIVDAAVRDAEALRTATDTGALQTDLLALARCIAADCNTRIGRTFHRSLVMDSRGHHDTETRMLFWQQRFSIIRAIVDRARQRGEVRDGVNTLAAIQIVTSPLYIRSLYTEDPVDDSYCVAIADLAWHALRKQ</sequence>
<dbReference type="Pfam" id="PF16859">
    <property type="entry name" value="TetR_C_11"/>
    <property type="match status" value="1"/>
</dbReference>
<feature type="DNA-binding region" description="H-T-H motif" evidence="4">
    <location>
        <begin position="39"/>
        <end position="58"/>
    </location>
</feature>
<dbReference type="Gene3D" id="1.10.357.10">
    <property type="entry name" value="Tetracycline Repressor, domain 2"/>
    <property type="match status" value="1"/>
</dbReference>
<dbReference type="GO" id="GO:0003700">
    <property type="term" value="F:DNA-binding transcription factor activity"/>
    <property type="evidence" value="ECO:0007669"/>
    <property type="project" value="TreeGrafter"/>
</dbReference>
<dbReference type="InterPro" id="IPR036271">
    <property type="entry name" value="Tet_transcr_reg_TetR-rel_C_sf"/>
</dbReference>
<dbReference type="Gene3D" id="1.10.10.60">
    <property type="entry name" value="Homeodomain-like"/>
    <property type="match status" value="1"/>
</dbReference>
<dbReference type="EMBL" id="LZLS01000219">
    <property type="protein sequence ID" value="OBK20634.1"/>
    <property type="molecule type" value="Genomic_DNA"/>
</dbReference>
<evidence type="ECO:0000256" key="1">
    <source>
        <dbReference type="ARBA" id="ARBA00023015"/>
    </source>
</evidence>
<protein>
    <submittedName>
        <fullName evidence="6">TetR family transcriptional regulator</fullName>
    </submittedName>
</protein>
<dbReference type="Proteomes" id="UP000093928">
    <property type="component" value="Unassembled WGS sequence"/>
</dbReference>
<dbReference type="InterPro" id="IPR009057">
    <property type="entry name" value="Homeodomain-like_sf"/>
</dbReference>
<proteinExistence type="predicted"/>
<keyword evidence="2 4" id="KW-0238">DNA-binding</keyword>
<dbReference type="InterPro" id="IPR001647">
    <property type="entry name" value="HTH_TetR"/>
</dbReference>
<reference evidence="6 7" key="1">
    <citation type="submission" date="2016-06" db="EMBL/GenBank/DDBJ databases">
        <authorList>
            <person name="Kjaerup R.B."/>
            <person name="Dalgaard T.S."/>
            <person name="Juul-Madsen H.R."/>
        </authorList>
    </citation>
    <scope>NUCLEOTIDE SEQUENCE [LARGE SCALE GENOMIC DNA]</scope>
    <source>
        <strain evidence="6 7">1165133.8</strain>
    </source>
</reference>
<gene>
    <name evidence="6" type="ORF">A5634_12205</name>
</gene>
<dbReference type="SUPFAM" id="SSF46689">
    <property type="entry name" value="Homeodomain-like"/>
    <property type="match status" value="1"/>
</dbReference>
<evidence type="ECO:0000256" key="4">
    <source>
        <dbReference type="PROSITE-ProRule" id="PRU00335"/>
    </source>
</evidence>
<dbReference type="GO" id="GO:0000976">
    <property type="term" value="F:transcription cis-regulatory region binding"/>
    <property type="evidence" value="ECO:0007669"/>
    <property type="project" value="TreeGrafter"/>
</dbReference>
<dbReference type="SUPFAM" id="SSF48498">
    <property type="entry name" value="Tetracyclin repressor-like, C-terminal domain"/>
    <property type="match status" value="1"/>
</dbReference>
<evidence type="ECO:0000313" key="6">
    <source>
        <dbReference type="EMBL" id="OBK20634.1"/>
    </source>
</evidence>
<name>A0A1A3NHU9_MYCAS</name>
<feature type="domain" description="HTH tetR-type" evidence="5">
    <location>
        <begin position="16"/>
        <end position="76"/>
    </location>
</feature>
<accession>A0A1A3NHU9</accession>
<keyword evidence="3" id="KW-0804">Transcription</keyword>
<dbReference type="PROSITE" id="PS50977">
    <property type="entry name" value="HTH_TETR_2"/>
    <property type="match status" value="1"/>
</dbReference>
<dbReference type="PANTHER" id="PTHR30055:SF148">
    <property type="entry name" value="TETR-FAMILY TRANSCRIPTIONAL REGULATOR"/>
    <property type="match status" value="1"/>
</dbReference>